<organism evidence="11 12">
    <name type="scientific">Arsukibacterium indicum</name>
    <dbReference type="NCBI Taxonomy" id="2848612"/>
    <lineage>
        <taxon>Bacteria</taxon>
        <taxon>Pseudomonadati</taxon>
        <taxon>Pseudomonadota</taxon>
        <taxon>Gammaproteobacteria</taxon>
        <taxon>Chromatiales</taxon>
        <taxon>Chromatiaceae</taxon>
        <taxon>Arsukibacterium</taxon>
    </lineage>
</organism>
<feature type="active site" description="Nucleophile" evidence="9">
    <location>
        <position position="352"/>
    </location>
</feature>
<comment type="caution">
    <text evidence="11">The sequence shown here is derived from an EMBL/GenBank/DDBJ whole genome shotgun (WGS) entry which is preliminary data.</text>
</comment>
<proteinExistence type="inferred from homology"/>
<evidence type="ECO:0000256" key="1">
    <source>
        <dbReference type="ARBA" id="ARBA00000448"/>
    </source>
</evidence>
<dbReference type="EMBL" id="JAHRID010000007">
    <property type="protein sequence ID" value="MBV2130316.1"/>
    <property type="molecule type" value="Genomic_DNA"/>
</dbReference>
<gene>
    <name evidence="11" type="ORF">KQY15_14570</name>
</gene>
<dbReference type="EC" id="3.2.1.21" evidence="3 10"/>
<dbReference type="NCBIfam" id="TIGR03356">
    <property type="entry name" value="BGL"/>
    <property type="match status" value="1"/>
</dbReference>
<evidence type="ECO:0000256" key="4">
    <source>
        <dbReference type="ARBA" id="ARBA00022801"/>
    </source>
</evidence>
<dbReference type="GO" id="GO:0004565">
    <property type="term" value="F:beta-galactosidase activity"/>
    <property type="evidence" value="ECO:0007669"/>
    <property type="project" value="UniProtKB-EC"/>
</dbReference>
<comment type="catalytic activity">
    <reaction evidence="1 10">
        <text>Hydrolysis of terminal, non-reducing beta-D-glucosyl residues with release of beta-D-glucose.</text>
        <dbReference type="EC" id="3.2.1.21"/>
    </reaction>
</comment>
<keyword evidence="5" id="KW-0136">Cellulose degradation</keyword>
<keyword evidence="4 10" id="KW-0378">Hydrolase</keyword>
<dbReference type="InterPro" id="IPR018120">
    <property type="entry name" value="Glyco_hydro_1_AS"/>
</dbReference>
<dbReference type="PANTHER" id="PTHR10353:SF36">
    <property type="entry name" value="LP05116P"/>
    <property type="match status" value="1"/>
</dbReference>
<dbReference type="PROSITE" id="PS00572">
    <property type="entry name" value="GLYCOSYL_HYDROL_F1_1"/>
    <property type="match status" value="1"/>
</dbReference>
<evidence type="ECO:0000256" key="10">
    <source>
        <dbReference type="RuleBase" id="RU361175"/>
    </source>
</evidence>
<comment type="similarity">
    <text evidence="2 10">Belongs to the glycosyl hydrolase 1 family.</text>
</comment>
<dbReference type="InterPro" id="IPR001360">
    <property type="entry name" value="Glyco_hydro_1"/>
</dbReference>
<keyword evidence="7 10" id="KW-0326">Glycosidase</keyword>
<sequence>MKISLAANSALLKPDFTFGVATASFQIEGAADSRLPCIWDTFCAEAGRIKDGSDGLTACDHVNRWREDVELIASLGVDAYRFSIAWGRVINTDGSVNTEGLAFYQQLLDALNERNIKPFVTLYHWDLPQYLQDEGGWLNRATAYKFAEYADVISKAFAEKVYSYATLNEPFCSAYLSYEAGIHAPGVQNRKQGRQVAHHLLLAHGLAIQVLRRNAPQALNGIVLNFSPCHPASSSETDIRAARMADQYHNQWYIQPLIEGRYPELLSQLPVTEQPEIAAGDMAIIAQPLDFLGVNYYTRTVYRDNGKGWFSDVPPTAPPLTDMGWEIYPAGLTEILLDINKRYTLPPVYITENGAAMPDTLQHGQIQDTERVAYFQQHLQAVDNAITAGMRIDGYFAWSLMDNFEWAEGYAKRFGIVYVDYATQQRTLKASALALRDCFASRMATDNKIANK</sequence>
<dbReference type="Proteomes" id="UP000704611">
    <property type="component" value="Unassembled WGS sequence"/>
</dbReference>
<evidence type="ECO:0000256" key="5">
    <source>
        <dbReference type="ARBA" id="ARBA00023001"/>
    </source>
</evidence>
<keyword evidence="12" id="KW-1185">Reference proteome</keyword>
<evidence type="ECO:0000313" key="12">
    <source>
        <dbReference type="Proteomes" id="UP000704611"/>
    </source>
</evidence>
<evidence type="ECO:0000256" key="2">
    <source>
        <dbReference type="ARBA" id="ARBA00010838"/>
    </source>
</evidence>
<dbReference type="InterPro" id="IPR033132">
    <property type="entry name" value="GH_1_N_CS"/>
</dbReference>
<evidence type="ECO:0000256" key="8">
    <source>
        <dbReference type="ARBA" id="ARBA00023326"/>
    </source>
</evidence>
<dbReference type="PANTHER" id="PTHR10353">
    <property type="entry name" value="GLYCOSYL HYDROLASE"/>
    <property type="match status" value="1"/>
</dbReference>
<reference evidence="11 12" key="1">
    <citation type="submission" date="2021-06" db="EMBL/GenBank/DDBJ databases">
        <title>Rheinheimera indica sp. nov., isolated from deep-sea sediment.</title>
        <authorList>
            <person name="Wang Z."/>
            <person name="Zhang X.-Y."/>
        </authorList>
    </citation>
    <scope>NUCLEOTIDE SEQUENCE [LARGE SCALE GENOMIC DNA]</scope>
    <source>
        <strain evidence="11 12">SM2107</strain>
    </source>
</reference>
<evidence type="ECO:0000256" key="7">
    <source>
        <dbReference type="ARBA" id="ARBA00023295"/>
    </source>
</evidence>
<evidence type="ECO:0000256" key="9">
    <source>
        <dbReference type="PROSITE-ProRule" id="PRU10055"/>
    </source>
</evidence>
<dbReference type="PROSITE" id="PS00653">
    <property type="entry name" value="GLYCOSYL_HYDROL_F1_2"/>
    <property type="match status" value="1"/>
</dbReference>
<dbReference type="Pfam" id="PF00232">
    <property type="entry name" value="Glyco_hydro_1"/>
    <property type="match status" value="1"/>
</dbReference>
<keyword evidence="6" id="KW-0119">Carbohydrate metabolism</keyword>
<keyword evidence="8" id="KW-0624">Polysaccharide degradation</keyword>
<evidence type="ECO:0000256" key="6">
    <source>
        <dbReference type="ARBA" id="ARBA00023277"/>
    </source>
</evidence>
<evidence type="ECO:0000256" key="3">
    <source>
        <dbReference type="ARBA" id="ARBA00012744"/>
    </source>
</evidence>
<dbReference type="RefSeq" id="WP_217670425.1">
    <property type="nucleotide sequence ID" value="NZ_JAHRID010000007.1"/>
</dbReference>
<accession>A0ABS6MPP7</accession>
<name>A0ABS6MPP7_9GAMM</name>
<evidence type="ECO:0000313" key="11">
    <source>
        <dbReference type="EMBL" id="MBV2130316.1"/>
    </source>
</evidence>
<protein>
    <recommendedName>
        <fullName evidence="3 10">Beta-glucosidase</fullName>
        <ecNumber evidence="3 10">3.2.1.21</ecNumber>
    </recommendedName>
</protein>
<dbReference type="InterPro" id="IPR017736">
    <property type="entry name" value="Glyco_hydro_1_beta-glucosidase"/>
</dbReference>